<dbReference type="PIRSF" id="PIRSF000081">
    <property type="entry name" value="Phycocyanin"/>
    <property type="match status" value="1"/>
</dbReference>
<keyword evidence="6" id="KW-0249">Electron transport</keyword>
<dbReference type="SUPFAM" id="SSF46458">
    <property type="entry name" value="Globin-like"/>
    <property type="match status" value="1"/>
</dbReference>
<keyword evidence="4 6" id="KW-0089">Bile pigment</keyword>
<feature type="binding site" evidence="5">
    <location>
        <position position="39"/>
    </location>
    <ligand>
        <name>(2R,3E)-phycocyanobilin</name>
        <dbReference type="ChEBI" id="CHEBI:85275"/>
        <label>1</label>
    </ligand>
</feature>
<evidence type="ECO:0000256" key="2">
    <source>
        <dbReference type="ARBA" id="ARBA00008182"/>
    </source>
</evidence>
<comment type="subcellular location">
    <subcellularLocation>
        <location evidence="1 6">Cellular thylakoid membrane</location>
        <topology evidence="1 6">Peripheral membrane protein</topology>
        <orientation evidence="1 6">Cytoplasmic side</orientation>
    </subcellularLocation>
</comment>
<keyword evidence="6" id="KW-0813">Transport</keyword>
<evidence type="ECO:0000256" key="3">
    <source>
        <dbReference type="ARBA" id="ARBA00022991"/>
    </source>
</evidence>
<accession>A0A2L2P6G0</accession>
<reference evidence="7" key="1">
    <citation type="journal article" date="2018" name="Proc. Natl. Acad. Sci. U.S.A.">
        <title>Light color acclimation is a key process in the global ocean distribution of Synechococcus cyanobacteria.</title>
        <authorList>
            <person name="Grebert T."/>
            <person name="Dore H."/>
            <person name="Partensky F."/>
            <person name="Farrant G.K."/>
            <person name="Boss E.S."/>
            <person name="Picheral M."/>
            <person name="Guidi L."/>
            <person name="Pesant S."/>
            <person name="Scanlan D.J."/>
            <person name="Wincker P."/>
            <person name="Acinas S.G."/>
            <person name="Kehoe D.M."/>
            <person name="Garczarek L."/>
        </authorList>
    </citation>
    <scope>NUCLEOTIDE SEQUENCE</scope>
    <source>
        <strain evidence="7">A18-46</strain>
    </source>
</reference>
<comment type="similarity">
    <text evidence="2 6">Belongs to the phycobiliprotein family.</text>
</comment>
<organism evidence="7">
    <name type="scientific">Synechococcus sp. A18-46</name>
    <dbReference type="NCBI Taxonomy" id="2094279"/>
    <lineage>
        <taxon>Bacteria</taxon>
        <taxon>Bacillati</taxon>
        <taxon>Cyanobacteriota</taxon>
        <taxon>Cyanophyceae</taxon>
        <taxon>Synechococcales</taxon>
        <taxon>Synechococcaceae</taxon>
        <taxon>Synechococcus</taxon>
    </lineage>
</organism>
<keyword evidence="6" id="KW-0472">Membrane</keyword>
<feature type="binding site" description="covalent" evidence="5">
    <location>
        <position position="82"/>
    </location>
    <ligand>
        <name>(2R,3E)-phycocyanobilin</name>
        <dbReference type="ChEBI" id="CHEBI:85275"/>
        <label>2</label>
    </ligand>
</feature>
<dbReference type="AlphaFoldDB" id="A0A2L2P6G0"/>
<keyword evidence="6" id="KW-0602">Photosynthesis</keyword>
<feature type="binding site" evidence="5">
    <location>
        <begin position="82"/>
        <end position="88"/>
    </location>
    <ligand>
        <name>(2R,3E)-phycocyanobilin</name>
        <dbReference type="ChEBI" id="CHEBI:85275"/>
        <label>2</label>
    </ligand>
</feature>
<dbReference type="InterPro" id="IPR009050">
    <property type="entry name" value="Globin-like_sf"/>
</dbReference>
<keyword evidence="6" id="KW-0793">Thylakoid</keyword>
<keyword evidence="6" id="KW-0605">Phycobilisome</keyword>
<dbReference type="InterPro" id="IPR038719">
    <property type="entry name" value="Phycobilisome_asu/bsu_sf"/>
</dbReference>
<dbReference type="Gene3D" id="1.10.490.20">
    <property type="entry name" value="Phycocyanins"/>
    <property type="match status" value="1"/>
</dbReference>
<dbReference type="GO" id="GO:0030089">
    <property type="term" value="C:phycobilisome"/>
    <property type="evidence" value="ECO:0007669"/>
    <property type="project" value="UniProtKB-KW"/>
</dbReference>
<evidence type="ECO:0000256" key="6">
    <source>
        <dbReference type="RuleBase" id="RU004438"/>
    </source>
</evidence>
<dbReference type="GO" id="GO:0031676">
    <property type="term" value="C:plasma membrane-derived thylakoid membrane"/>
    <property type="evidence" value="ECO:0007669"/>
    <property type="project" value="UniProtKB-SubCell"/>
</dbReference>
<evidence type="ECO:0000256" key="5">
    <source>
        <dbReference type="PIRSR" id="PIRSR000081-1"/>
    </source>
</evidence>
<sequence length="178" mass="18085">MLDAFSRAAVSADSSGSFIGGGELASLKSFIADGNKRLDAVNAITSNASCIVSDAVAGICCENTGLTAPNGGVYTNRKMAACLRDGEIVLRYVSYALLAGDASVLQDRCLNGLRETYAALGVPTGSASRAVAIMKAAAGALITNTNSQPKKMPVTTGDCSNIAGEAASYFDMVISAIS</sequence>
<evidence type="ECO:0000256" key="1">
    <source>
        <dbReference type="ARBA" id="ARBA00004445"/>
    </source>
</evidence>
<dbReference type="EMBL" id="MG014578">
    <property type="protein sequence ID" value="AVH76695.1"/>
    <property type="molecule type" value="Genomic_DNA"/>
</dbReference>
<name>A0A2L2P6G0_9SYNE</name>
<evidence type="ECO:0000313" key="7">
    <source>
        <dbReference type="EMBL" id="AVH76695.1"/>
    </source>
</evidence>
<dbReference type="SMR" id="A0A2L2P6G0"/>
<dbReference type="GO" id="GO:0015979">
    <property type="term" value="P:photosynthesis"/>
    <property type="evidence" value="ECO:0007669"/>
    <property type="project" value="UniProtKB-KW"/>
</dbReference>
<feature type="binding site" evidence="5">
    <location>
        <position position="77"/>
    </location>
    <ligand>
        <name>(2R,3E)-phycocyanobilin</name>
        <dbReference type="ChEBI" id="CHEBI:85275"/>
        <label>2</label>
    </ligand>
</feature>
<dbReference type="InterPro" id="IPR012128">
    <property type="entry name" value="Phycobilisome_asu/bsu"/>
</dbReference>
<keyword evidence="3 6" id="KW-0157">Chromophore</keyword>
<gene>
    <name evidence="7" type="primary">mpeB</name>
</gene>
<evidence type="ECO:0000256" key="4">
    <source>
        <dbReference type="ARBA" id="ARBA00023307"/>
    </source>
</evidence>
<protein>
    <submittedName>
        <fullName evidence="7">C-phycoerythrin class II beta chain</fullName>
    </submittedName>
</protein>
<feature type="binding site" evidence="5">
    <location>
        <position position="35"/>
    </location>
    <ligand>
        <name>(2R,3E)-phycocyanobilin</name>
        <dbReference type="ChEBI" id="CHEBI:85275"/>
        <label>1</label>
    </ligand>
</feature>
<dbReference type="PANTHER" id="PTHR34011:SF7">
    <property type="entry name" value="C-PHYCOCYANIN BETA SUBUNIT"/>
    <property type="match status" value="1"/>
</dbReference>
<dbReference type="Pfam" id="PF00502">
    <property type="entry name" value="Phycobilisome"/>
    <property type="match status" value="1"/>
</dbReference>
<keyword evidence="6" id="KW-0042">Antenna complex</keyword>
<dbReference type="PANTHER" id="PTHR34011">
    <property type="entry name" value="PHYCOBILISOME 32.1 KDA LINKER POLYPEPTIDE, PHYCOCYANIN-ASSOCIATED, ROD 2-RELATED"/>
    <property type="match status" value="1"/>
</dbReference>
<proteinExistence type="inferred from homology"/>
<feature type="binding site" evidence="5">
    <location>
        <position position="159"/>
    </location>
    <ligand>
        <name>(2R,3E)-phycocyanobilin</name>
        <dbReference type="ChEBI" id="CHEBI:85275"/>
        <label>1</label>
    </ligand>
</feature>